<evidence type="ECO:0000313" key="2">
    <source>
        <dbReference type="Proteomes" id="UP000308652"/>
    </source>
</evidence>
<sequence>MNQEINTSLISGGVAGDTKIPNSAMTKIIKQDRTLRDMLRVRSAIFPPVLVLSRRF</sequence>
<accession>A0A5C3LMV8</accession>
<name>A0A5C3LMV8_9AGAR</name>
<organism evidence="1 2">
    <name type="scientific">Crucibulum laeve</name>
    <dbReference type="NCBI Taxonomy" id="68775"/>
    <lineage>
        <taxon>Eukaryota</taxon>
        <taxon>Fungi</taxon>
        <taxon>Dikarya</taxon>
        <taxon>Basidiomycota</taxon>
        <taxon>Agaricomycotina</taxon>
        <taxon>Agaricomycetes</taxon>
        <taxon>Agaricomycetidae</taxon>
        <taxon>Agaricales</taxon>
        <taxon>Agaricineae</taxon>
        <taxon>Nidulariaceae</taxon>
        <taxon>Crucibulum</taxon>
    </lineage>
</organism>
<dbReference type="EMBL" id="ML213631">
    <property type="protein sequence ID" value="TFK34504.1"/>
    <property type="molecule type" value="Genomic_DNA"/>
</dbReference>
<dbReference type="Proteomes" id="UP000308652">
    <property type="component" value="Unassembled WGS sequence"/>
</dbReference>
<protein>
    <submittedName>
        <fullName evidence="1">Uncharacterized protein</fullName>
    </submittedName>
</protein>
<dbReference type="OrthoDB" id="10248581at2759"/>
<proteinExistence type="predicted"/>
<keyword evidence="2" id="KW-1185">Reference proteome</keyword>
<dbReference type="AlphaFoldDB" id="A0A5C3LMV8"/>
<evidence type="ECO:0000313" key="1">
    <source>
        <dbReference type="EMBL" id="TFK34504.1"/>
    </source>
</evidence>
<reference evidence="1 2" key="1">
    <citation type="journal article" date="2019" name="Nat. Ecol. Evol.">
        <title>Megaphylogeny resolves global patterns of mushroom evolution.</title>
        <authorList>
            <person name="Varga T."/>
            <person name="Krizsan K."/>
            <person name="Foldi C."/>
            <person name="Dima B."/>
            <person name="Sanchez-Garcia M."/>
            <person name="Sanchez-Ramirez S."/>
            <person name="Szollosi G.J."/>
            <person name="Szarkandi J.G."/>
            <person name="Papp V."/>
            <person name="Albert L."/>
            <person name="Andreopoulos W."/>
            <person name="Angelini C."/>
            <person name="Antonin V."/>
            <person name="Barry K.W."/>
            <person name="Bougher N.L."/>
            <person name="Buchanan P."/>
            <person name="Buyck B."/>
            <person name="Bense V."/>
            <person name="Catcheside P."/>
            <person name="Chovatia M."/>
            <person name="Cooper J."/>
            <person name="Damon W."/>
            <person name="Desjardin D."/>
            <person name="Finy P."/>
            <person name="Geml J."/>
            <person name="Haridas S."/>
            <person name="Hughes K."/>
            <person name="Justo A."/>
            <person name="Karasinski D."/>
            <person name="Kautmanova I."/>
            <person name="Kiss B."/>
            <person name="Kocsube S."/>
            <person name="Kotiranta H."/>
            <person name="LaButti K.M."/>
            <person name="Lechner B.E."/>
            <person name="Liimatainen K."/>
            <person name="Lipzen A."/>
            <person name="Lukacs Z."/>
            <person name="Mihaltcheva S."/>
            <person name="Morgado L.N."/>
            <person name="Niskanen T."/>
            <person name="Noordeloos M.E."/>
            <person name="Ohm R.A."/>
            <person name="Ortiz-Santana B."/>
            <person name="Ovrebo C."/>
            <person name="Racz N."/>
            <person name="Riley R."/>
            <person name="Savchenko A."/>
            <person name="Shiryaev A."/>
            <person name="Soop K."/>
            <person name="Spirin V."/>
            <person name="Szebenyi C."/>
            <person name="Tomsovsky M."/>
            <person name="Tulloss R.E."/>
            <person name="Uehling J."/>
            <person name="Grigoriev I.V."/>
            <person name="Vagvolgyi C."/>
            <person name="Papp T."/>
            <person name="Martin F.M."/>
            <person name="Miettinen O."/>
            <person name="Hibbett D.S."/>
            <person name="Nagy L.G."/>
        </authorList>
    </citation>
    <scope>NUCLEOTIDE SEQUENCE [LARGE SCALE GENOMIC DNA]</scope>
    <source>
        <strain evidence="1 2">CBS 166.37</strain>
    </source>
</reference>
<gene>
    <name evidence="1" type="ORF">BDQ12DRAFT_689707</name>
</gene>